<dbReference type="AlphaFoldDB" id="A0A369I1T4"/>
<dbReference type="EMBL" id="QPIW01000035">
    <property type="protein sequence ID" value="RDB02840.1"/>
    <property type="molecule type" value="Genomic_DNA"/>
</dbReference>
<feature type="transmembrane region" description="Helical" evidence="1">
    <location>
        <begin position="12"/>
        <end position="31"/>
    </location>
</feature>
<keyword evidence="1" id="KW-0812">Transmembrane</keyword>
<protein>
    <submittedName>
        <fullName evidence="2">Uncharacterized protein</fullName>
    </submittedName>
</protein>
<accession>A0A369I1T4</accession>
<dbReference type="Proteomes" id="UP000253141">
    <property type="component" value="Unassembled WGS sequence"/>
</dbReference>
<keyword evidence="1" id="KW-1133">Transmembrane helix</keyword>
<keyword evidence="1" id="KW-0472">Membrane</keyword>
<sequence>MKRKPFYRQLSSILSMSIGLAYFGGGLFLVASSATFGMLPSGLIRYLFGGMLVVYGGYRFYRGYVQYQNEDV</sequence>
<evidence type="ECO:0000313" key="3">
    <source>
        <dbReference type="Proteomes" id="UP000253141"/>
    </source>
</evidence>
<gene>
    <name evidence="2" type="ORF">DVG78_26800</name>
</gene>
<dbReference type="OrthoDB" id="965894at2"/>
<keyword evidence="3" id="KW-1185">Reference proteome</keyword>
<evidence type="ECO:0000313" key="2">
    <source>
        <dbReference type="EMBL" id="RDB02840.1"/>
    </source>
</evidence>
<evidence type="ECO:0000256" key="1">
    <source>
        <dbReference type="SAM" id="Phobius"/>
    </source>
</evidence>
<dbReference type="RefSeq" id="WP_114464071.1">
    <property type="nucleotide sequence ID" value="NZ_QPIW01000035.1"/>
</dbReference>
<name>A0A369I1T4_9BACT</name>
<comment type="caution">
    <text evidence="2">The sequence shown here is derived from an EMBL/GenBank/DDBJ whole genome shotgun (WGS) entry which is preliminary data.</text>
</comment>
<organism evidence="2 3">
    <name type="scientific">Runella aurantiaca</name>
    <dbReference type="NCBI Taxonomy" id="2282308"/>
    <lineage>
        <taxon>Bacteria</taxon>
        <taxon>Pseudomonadati</taxon>
        <taxon>Bacteroidota</taxon>
        <taxon>Cytophagia</taxon>
        <taxon>Cytophagales</taxon>
        <taxon>Spirosomataceae</taxon>
        <taxon>Runella</taxon>
    </lineage>
</organism>
<feature type="transmembrane region" description="Helical" evidence="1">
    <location>
        <begin position="43"/>
        <end position="61"/>
    </location>
</feature>
<proteinExistence type="predicted"/>
<reference evidence="2 3" key="1">
    <citation type="submission" date="2018-07" db="EMBL/GenBank/DDBJ databases">
        <title>Genome analysis of Runella aurantiaca.</title>
        <authorList>
            <person name="Yang X."/>
        </authorList>
    </citation>
    <scope>NUCLEOTIDE SEQUENCE [LARGE SCALE GENOMIC DNA]</scope>
    <source>
        <strain evidence="2 3">YX9</strain>
    </source>
</reference>